<name>A0AAU7DSJ2_9MICO</name>
<feature type="domain" description="DUF1468" evidence="2">
    <location>
        <begin position="10"/>
        <end position="159"/>
    </location>
</feature>
<feature type="transmembrane region" description="Helical" evidence="1">
    <location>
        <begin position="42"/>
        <end position="60"/>
    </location>
</feature>
<dbReference type="InterPro" id="IPR009936">
    <property type="entry name" value="DUF1468"/>
</dbReference>
<proteinExistence type="predicted"/>
<dbReference type="AlphaFoldDB" id="A0AAU7DSJ2"/>
<evidence type="ECO:0000259" key="2">
    <source>
        <dbReference type="Pfam" id="PF07331"/>
    </source>
</evidence>
<keyword evidence="1" id="KW-1133">Transmembrane helix</keyword>
<feature type="transmembrane region" description="Helical" evidence="1">
    <location>
        <begin position="7"/>
        <end position="30"/>
    </location>
</feature>
<gene>
    <name evidence="3" type="ORF">V5R04_08040</name>
</gene>
<accession>A0AAU7DSJ2</accession>
<reference evidence="3" key="1">
    <citation type="submission" date="2024-02" db="EMBL/GenBank/DDBJ databases">
        <title>Tomenella chthoni gen. nov. sp. nov., a member of the family Jonesiaceae isolated from bat guano.</title>
        <authorList>
            <person name="Miller S.L."/>
            <person name="King J."/>
            <person name="Sankaranarayanan K."/>
            <person name="Lawson P.A."/>
        </authorList>
    </citation>
    <scope>NUCLEOTIDE SEQUENCE</scope>
    <source>
        <strain evidence="3">BS-20</strain>
    </source>
</reference>
<organism evidence="3">
    <name type="scientific">Jonesiaceae bacterium BS-20</name>
    <dbReference type="NCBI Taxonomy" id="3120821"/>
    <lineage>
        <taxon>Bacteria</taxon>
        <taxon>Bacillati</taxon>
        <taxon>Actinomycetota</taxon>
        <taxon>Actinomycetes</taxon>
        <taxon>Micrococcales</taxon>
        <taxon>Jonesiaceae</taxon>
    </lineage>
</organism>
<sequence length="159" mass="17556">MGNDHKLNFISSIILALLSTAILLGSVSIYLKAAEPLHTSPALMPGMLGIILLLCSLLLLRQSIHGEGAKVRAGEAKAWFQNLIKQPDTRNSVIGILLMAVYTFGLLHWFQFWVASLIFTIAMLLFLRATRWWMVLIISGSLVGAIVLLFSVVFRVPLP</sequence>
<dbReference type="EMBL" id="CP146203">
    <property type="protein sequence ID" value="XBH20208.1"/>
    <property type="molecule type" value="Genomic_DNA"/>
</dbReference>
<evidence type="ECO:0000313" key="3">
    <source>
        <dbReference type="EMBL" id="XBH20208.1"/>
    </source>
</evidence>
<protein>
    <submittedName>
        <fullName evidence="3">Tripartite tricarboxylate transporter TctB family protein</fullName>
    </submittedName>
</protein>
<keyword evidence="1" id="KW-0472">Membrane</keyword>
<keyword evidence="1" id="KW-0812">Transmembrane</keyword>
<dbReference type="Pfam" id="PF07331">
    <property type="entry name" value="TctB"/>
    <property type="match status" value="1"/>
</dbReference>
<evidence type="ECO:0000256" key="1">
    <source>
        <dbReference type="SAM" id="Phobius"/>
    </source>
</evidence>
<feature type="transmembrane region" description="Helical" evidence="1">
    <location>
        <begin position="93"/>
        <end position="126"/>
    </location>
</feature>
<feature type="transmembrane region" description="Helical" evidence="1">
    <location>
        <begin position="132"/>
        <end position="154"/>
    </location>
</feature>